<keyword evidence="9 16" id="KW-0418">Kinase</keyword>
<comment type="catalytic activity">
    <reaction evidence="1">
        <text>ATP + protein L-histidine = ADP + protein N-phospho-L-histidine.</text>
        <dbReference type="EC" id="2.7.13.3"/>
    </reaction>
</comment>
<dbReference type="Pfam" id="PF02518">
    <property type="entry name" value="HATPase_c"/>
    <property type="match status" value="1"/>
</dbReference>
<evidence type="ECO:0000256" key="5">
    <source>
        <dbReference type="ARBA" id="ARBA00022553"/>
    </source>
</evidence>
<dbReference type="GO" id="GO:0016301">
    <property type="term" value="F:kinase activity"/>
    <property type="evidence" value="ECO:0007669"/>
    <property type="project" value="UniProtKB-KW"/>
</dbReference>
<dbReference type="PANTHER" id="PTHR44936">
    <property type="entry name" value="SENSOR PROTEIN CREC"/>
    <property type="match status" value="1"/>
</dbReference>
<dbReference type="InterPro" id="IPR005467">
    <property type="entry name" value="His_kinase_dom"/>
</dbReference>
<evidence type="ECO:0000256" key="2">
    <source>
        <dbReference type="ARBA" id="ARBA00004651"/>
    </source>
</evidence>
<dbReference type="SMART" id="SM00304">
    <property type="entry name" value="HAMP"/>
    <property type="match status" value="1"/>
</dbReference>
<feature type="transmembrane region" description="Helical" evidence="13">
    <location>
        <begin position="148"/>
        <end position="167"/>
    </location>
</feature>
<dbReference type="Gene3D" id="6.10.340.10">
    <property type="match status" value="1"/>
</dbReference>
<name>A0ABP6YR02_9PSEU</name>
<organism evidence="16 17">
    <name type="scientific">Amycolatopsis ultiminotia</name>
    <dbReference type="NCBI Taxonomy" id="543629"/>
    <lineage>
        <taxon>Bacteria</taxon>
        <taxon>Bacillati</taxon>
        <taxon>Actinomycetota</taxon>
        <taxon>Actinomycetes</taxon>
        <taxon>Pseudonocardiales</taxon>
        <taxon>Pseudonocardiaceae</taxon>
        <taxon>Amycolatopsis</taxon>
    </lineage>
</organism>
<evidence type="ECO:0000256" key="3">
    <source>
        <dbReference type="ARBA" id="ARBA00012438"/>
    </source>
</evidence>
<dbReference type="InterPro" id="IPR003594">
    <property type="entry name" value="HATPase_dom"/>
</dbReference>
<dbReference type="PROSITE" id="PS50109">
    <property type="entry name" value="HIS_KIN"/>
    <property type="match status" value="1"/>
</dbReference>
<evidence type="ECO:0000313" key="16">
    <source>
        <dbReference type="EMBL" id="GAA3585908.1"/>
    </source>
</evidence>
<keyword evidence="7 13" id="KW-0812">Transmembrane</keyword>
<keyword evidence="6" id="KW-0808">Transferase</keyword>
<keyword evidence="8" id="KW-0547">Nucleotide-binding</keyword>
<comment type="subcellular location">
    <subcellularLocation>
        <location evidence="2">Cell membrane</location>
        <topology evidence="2">Multi-pass membrane protein</topology>
    </subcellularLocation>
</comment>
<feature type="domain" description="HAMP" evidence="15">
    <location>
        <begin position="169"/>
        <end position="221"/>
    </location>
</feature>
<dbReference type="SMART" id="SM00388">
    <property type="entry name" value="HisKA"/>
    <property type="match status" value="1"/>
</dbReference>
<keyword evidence="11 13" id="KW-1133">Transmembrane helix</keyword>
<dbReference type="InterPro" id="IPR003660">
    <property type="entry name" value="HAMP_dom"/>
</dbReference>
<feature type="domain" description="Histidine kinase" evidence="14">
    <location>
        <begin position="229"/>
        <end position="420"/>
    </location>
</feature>
<dbReference type="PROSITE" id="PS50885">
    <property type="entry name" value="HAMP"/>
    <property type="match status" value="1"/>
</dbReference>
<keyword evidence="13" id="KW-0472">Membrane</keyword>
<accession>A0ABP6YR02</accession>
<feature type="transmembrane region" description="Helical" evidence="13">
    <location>
        <begin position="20"/>
        <end position="41"/>
    </location>
</feature>
<protein>
    <recommendedName>
        <fullName evidence="3">histidine kinase</fullName>
        <ecNumber evidence="3">2.7.13.3</ecNumber>
    </recommendedName>
</protein>
<dbReference type="Pfam" id="PF00672">
    <property type="entry name" value="HAMP"/>
    <property type="match status" value="1"/>
</dbReference>
<evidence type="ECO:0000256" key="11">
    <source>
        <dbReference type="ARBA" id="ARBA00022989"/>
    </source>
</evidence>
<evidence type="ECO:0000256" key="7">
    <source>
        <dbReference type="ARBA" id="ARBA00022692"/>
    </source>
</evidence>
<dbReference type="InterPro" id="IPR036890">
    <property type="entry name" value="HATPase_C_sf"/>
</dbReference>
<dbReference type="EC" id="2.7.13.3" evidence="3"/>
<evidence type="ECO:0000259" key="15">
    <source>
        <dbReference type="PROSITE" id="PS50885"/>
    </source>
</evidence>
<sequence length="424" mass="44990">MHTRIAGFFRVAFARRSLRWRIAALAAASATVVAVVIGVAVHQDSWDRSVAEGEDLASEALNGAEGSYLATGKLSATSTATGKVVTTGVPQPLLDAMHGSLGVVGKWLDTTRPDWPRMWAGHHVDGRLIAVWVDLSHIFDRVHDQDVFVVKAAVGTLVVVFVVVALLSELITRRLRRVSRTALRIADGDLTARIGARAGDEIADLGSAVDSMAVALQQKLLIEKRFTADVAHELRTPLTGLVTSAELLPDGEATELVRDRVGVLRVLVEDLLEISRLDAGVERAELTPVPLGELVTEAVSRTGRPVELDTTGAALVQTDPRRAERIVANLVHNAFRHGSPPVEVSVAGPVVRIRDHGTGFPESVITEGPQRFRTGVTERGRGHGLGLTIAAGQAEVIGAELTFSNAAGGALATIVFPAAESVQG</sequence>
<keyword evidence="5" id="KW-0597">Phosphoprotein</keyword>
<evidence type="ECO:0000256" key="1">
    <source>
        <dbReference type="ARBA" id="ARBA00000085"/>
    </source>
</evidence>
<dbReference type="CDD" id="cd00082">
    <property type="entry name" value="HisKA"/>
    <property type="match status" value="1"/>
</dbReference>
<evidence type="ECO:0000256" key="9">
    <source>
        <dbReference type="ARBA" id="ARBA00022777"/>
    </source>
</evidence>
<dbReference type="Proteomes" id="UP001500689">
    <property type="component" value="Unassembled WGS sequence"/>
</dbReference>
<proteinExistence type="predicted"/>
<evidence type="ECO:0000256" key="8">
    <source>
        <dbReference type="ARBA" id="ARBA00022741"/>
    </source>
</evidence>
<dbReference type="EMBL" id="BAAAZN010000031">
    <property type="protein sequence ID" value="GAA3585908.1"/>
    <property type="molecule type" value="Genomic_DNA"/>
</dbReference>
<dbReference type="SUPFAM" id="SSF55874">
    <property type="entry name" value="ATPase domain of HSP90 chaperone/DNA topoisomerase II/histidine kinase"/>
    <property type="match status" value="1"/>
</dbReference>
<evidence type="ECO:0000259" key="14">
    <source>
        <dbReference type="PROSITE" id="PS50109"/>
    </source>
</evidence>
<keyword evidence="4" id="KW-1003">Cell membrane</keyword>
<dbReference type="InterPro" id="IPR003661">
    <property type="entry name" value="HisK_dim/P_dom"/>
</dbReference>
<evidence type="ECO:0000256" key="6">
    <source>
        <dbReference type="ARBA" id="ARBA00022679"/>
    </source>
</evidence>
<dbReference type="CDD" id="cd06225">
    <property type="entry name" value="HAMP"/>
    <property type="match status" value="1"/>
</dbReference>
<keyword evidence="10" id="KW-0067">ATP-binding</keyword>
<dbReference type="SMART" id="SM00387">
    <property type="entry name" value="HATPase_c"/>
    <property type="match status" value="1"/>
</dbReference>
<evidence type="ECO:0000256" key="13">
    <source>
        <dbReference type="SAM" id="Phobius"/>
    </source>
</evidence>
<gene>
    <name evidence="16" type="ORF">GCM10022222_83180</name>
</gene>
<comment type="caution">
    <text evidence="16">The sequence shown here is derived from an EMBL/GenBank/DDBJ whole genome shotgun (WGS) entry which is preliminary data.</text>
</comment>
<dbReference type="Gene3D" id="1.10.287.130">
    <property type="match status" value="1"/>
</dbReference>
<evidence type="ECO:0000313" key="17">
    <source>
        <dbReference type="Proteomes" id="UP001500689"/>
    </source>
</evidence>
<dbReference type="InterPro" id="IPR036097">
    <property type="entry name" value="HisK_dim/P_sf"/>
</dbReference>
<evidence type="ECO:0000256" key="12">
    <source>
        <dbReference type="ARBA" id="ARBA00023012"/>
    </source>
</evidence>
<evidence type="ECO:0000256" key="10">
    <source>
        <dbReference type="ARBA" id="ARBA00022840"/>
    </source>
</evidence>
<dbReference type="SUPFAM" id="SSF47384">
    <property type="entry name" value="Homodimeric domain of signal transducing histidine kinase"/>
    <property type="match status" value="1"/>
</dbReference>
<evidence type="ECO:0000256" key="4">
    <source>
        <dbReference type="ARBA" id="ARBA00022475"/>
    </source>
</evidence>
<dbReference type="InterPro" id="IPR050980">
    <property type="entry name" value="2C_sensor_his_kinase"/>
</dbReference>
<dbReference type="PANTHER" id="PTHR44936:SF9">
    <property type="entry name" value="SENSOR PROTEIN CREC"/>
    <property type="match status" value="1"/>
</dbReference>
<reference evidence="17" key="1">
    <citation type="journal article" date="2019" name="Int. J. Syst. Evol. Microbiol.">
        <title>The Global Catalogue of Microorganisms (GCM) 10K type strain sequencing project: providing services to taxonomists for standard genome sequencing and annotation.</title>
        <authorList>
            <consortium name="The Broad Institute Genomics Platform"/>
            <consortium name="The Broad Institute Genome Sequencing Center for Infectious Disease"/>
            <person name="Wu L."/>
            <person name="Ma J."/>
        </authorList>
    </citation>
    <scope>NUCLEOTIDE SEQUENCE [LARGE SCALE GENOMIC DNA]</scope>
    <source>
        <strain evidence="17">JCM 16898</strain>
    </source>
</reference>
<dbReference type="SUPFAM" id="SSF158472">
    <property type="entry name" value="HAMP domain-like"/>
    <property type="match status" value="1"/>
</dbReference>
<dbReference type="Gene3D" id="3.30.565.10">
    <property type="entry name" value="Histidine kinase-like ATPase, C-terminal domain"/>
    <property type="match status" value="1"/>
</dbReference>
<keyword evidence="17" id="KW-1185">Reference proteome</keyword>
<dbReference type="Pfam" id="PF00512">
    <property type="entry name" value="HisKA"/>
    <property type="match status" value="1"/>
</dbReference>
<keyword evidence="12" id="KW-0902">Two-component regulatory system</keyword>
<dbReference type="RefSeq" id="WP_344869076.1">
    <property type="nucleotide sequence ID" value="NZ_BAAAZN010000031.1"/>
</dbReference>